<feature type="region of interest" description="Disordered" evidence="1">
    <location>
        <begin position="187"/>
        <end position="219"/>
    </location>
</feature>
<feature type="domain" description="YdbS-like PH" evidence="3">
    <location>
        <begin position="100"/>
        <end position="178"/>
    </location>
</feature>
<reference evidence="4" key="1">
    <citation type="submission" date="2021-04" db="EMBL/GenBank/DDBJ databases">
        <title>Phycicoccus avicenniae sp. nov., a novel endophytic actinomycetes isolated from branch of Avicennia mariana.</title>
        <authorList>
            <person name="Tuo L."/>
        </authorList>
    </citation>
    <scope>NUCLEOTIDE SEQUENCE</scope>
    <source>
        <strain evidence="4">BSK3Z-2</strain>
    </source>
</reference>
<comment type="caution">
    <text evidence="4">The sequence shown here is derived from an EMBL/GenBank/DDBJ whole genome shotgun (WGS) entry which is preliminary data.</text>
</comment>
<keyword evidence="5" id="KW-1185">Reference proteome</keyword>
<dbReference type="Proteomes" id="UP000677016">
    <property type="component" value="Unassembled WGS sequence"/>
</dbReference>
<feature type="compositionally biased region" description="Low complexity" evidence="1">
    <location>
        <begin position="189"/>
        <end position="211"/>
    </location>
</feature>
<name>A0A941D8H7_9MICO</name>
<dbReference type="InterPro" id="IPR014529">
    <property type="entry name" value="UCP026631"/>
</dbReference>
<dbReference type="InterPro" id="IPR005182">
    <property type="entry name" value="YdbS-like_PH"/>
</dbReference>
<feature type="transmembrane region" description="Helical" evidence="2">
    <location>
        <begin position="241"/>
        <end position="261"/>
    </location>
</feature>
<dbReference type="PIRSF" id="PIRSF026631">
    <property type="entry name" value="UCP026631"/>
    <property type="match status" value="1"/>
</dbReference>
<feature type="transmembrane region" description="Helical" evidence="2">
    <location>
        <begin position="267"/>
        <end position="286"/>
    </location>
</feature>
<evidence type="ECO:0000313" key="4">
    <source>
        <dbReference type="EMBL" id="MBR7744059.1"/>
    </source>
</evidence>
<proteinExistence type="predicted"/>
<dbReference type="PANTHER" id="PTHR34473">
    <property type="entry name" value="UPF0699 TRANSMEMBRANE PROTEIN YDBS"/>
    <property type="match status" value="1"/>
</dbReference>
<evidence type="ECO:0000256" key="2">
    <source>
        <dbReference type="SAM" id="Phobius"/>
    </source>
</evidence>
<feature type="transmembrane region" description="Helical" evidence="2">
    <location>
        <begin position="26"/>
        <end position="45"/>
    </location>
</feature>
<dbReference type="AlphaFoldDB" id="A0A941D8H7"/>
<feature type="region of interest" description="Disordered" evidence="1">
    <location>
        <begin position="498"/>
        <end position="543"/>
    </location>
</feature>
<evidence type="ECO:0000256" key="1">
    <source>
        <dbReference type="SAM" id="MobiDB-lite"/>
    </source>
</evidence>
<feature type="domain" description="YdbS-like PH" evidence="3">
    <location>
        <begin position="414"/>
        <end position="490"/>
    </location>
</feature>
<organism evidence="4 5">
    <name type="scientific">Phycicoccus avicenniae</name>
    <dbReference type="NCBI Taxonomy" id="2828860"/>
    <lineage>
        <taxon>Bacteria</taxon>
        <taxon>Bacillati</taxon>
        <taxon>Actinomycetota</taxon>
        <taxon>Actinomycetes</taxon>
        <taxon>Micrococcales</taxon>
        <taxon>Intrasporangiaceae</taxon>
        <taxon>Phycicoccus</taxon>
    </lineage>
</organism>
<keyword evidence="2" id="KW-0472">Membrane</keyword>
<dbReference type="Pfam" id="PF03703">
    <property type="entry name" value="bPH_2"/>
    <property type="match status" value="3"/>
</dbReference>
<dbReference type="PANTHER" id="PTHR34473:SF2">
    <property type="entry name" value="UPF0699 TRANSMEMBRANE PROTEIN YDBT"/>
    <property type="match status" value="1"/>
</dbReference>
<protein>
    <submittedName>
        <fullName evidence="4">PH domain-containing protein</fullName>
    </submittedName>
</protein>
<evidence type="ECO:0000313" key="5">
    <source>
        <dbReference type="Proteomes" id="UP000677016"/>
    </source>
</evidence>
<dbReference type="RefSeq" id="WP_211603383.1">
    <property type="nucleotide sequence ID" value="NZ_JAGSNF010000017.1"/>
</dbReference>
<feature type="transmembrane region" description="Helical" evidence="2">
    <location>
        <begin position="79"/>
        <end position="98"/>
    </location>
</feature>
<evidence type="ECO:0000259" key="3">
    <source>
        <dbReference type="Pfam" id="PF03703"/>
    </source>
</evidence>
<sequence length="543" mass="57159">MTAPEVPVVDQASDDGWQRLHPLSPLLRGGVVLLAVLGYFVSQLVDRVLSSFDPGEDPTDDLPGGADGGVGLAVVDHPFIALAVLVVVVAAIAGAFHVSWRFTRFRVTGAQVELRNGVLFRQHRQVPLERIQAVETTRPILARLVGLSQVVVQSAGGSDSHLTLAFLAEPRAEALRAELLDLASRTDEGPGPAAADADVPDGAAPAQVPAGARDRTDEGTPVVAVPNGRLVASTLLHGPTVVAAVLLVLLVVAGGVSSVLFDVGPGVLAAVPALLPAAFAFGVGRVRELLLHGNFRMTRTSNALRMRHGLTELRASVVPLHRVQAVEAVQPVLWRPFGWWRMRVNVAGTGQSEGQEVQAALLPVGTIADVDAVLAPLGADPHDPLVRAALHGTGRDGGWTGPPPAARLFDPWSWERNGYALGDEVLHVRTGRFSRRMVLVPYARVQSLTLSQGPWERRRGLAEARVVSTPGPVSAAVRHLSVADAEAFLDVVGEAARRARRSVPGPAPDAAATARGDSPGNGPPLAPTTSTLVDWPSPHDPRT</sequence>
<dbReference type="EMBL" id="JAGSNF010000017">
    <property type="protein sequence ID" value="MBR7744059.1"/>
    <property type="molecule type" value="Genomic_DNA"/>
</dbReference>
<keyword evidence="2" id="KW-0812">Transmembrane</keyword>
<keyword evidence="2" id="KW-1133">Transmembrane helix</keyword>
<gene>
    <name evidence="4" type="ORF">KC207_12240</name>
</gene>
<accession>A0A941D8H7</accession>
<feature type="domain" description="YdbS-like PH" evidence="3">
    <location>
        <begin position="294"/>
        <end position="365"/>
    </location>
</feature>